<dbReference type="CDD" id="cd00383">
    <property type="entry name" value="trans_reg_C"/>
    <property type="match status" value="1"/>
</dbReference>
<dbReference type="InterPro" id="IPR011006">
    <property type="entry name" value="CheY-like_superfamily"/>
</dbReference>
<keyword evidence="6" id="KW-0804">Transcription</keyword>
<evidence type="ECO:0000259" key="9">
    <source>
        <dbReference type="PROSITE" id="PS50110"/>
    </source>
</evidence>
<keyword evidence="12" id="KW-1185">Reference proteome</keyword>
<name>A0A1M4YE33_9BACL</name>
<keyword evidence="2 7" id="KW-0597">Phosphoprotein</keyword>
<keyword evidence="3" id="KW-0902">Two-component regulatory system</keyword>
<evidence type="ECO:0000256" key="6">
    <source>
        <dbReference type="ARBA" id="ARBA00023163"/>
    </source>
</evidence>
<dbReference type="GO" id="GO:0006355">
    <property type="term" value="P:regulation of DNA-templated transcription"/>
    <property type="evidence" value="ECO:0007669"/>
    <property type="project" value="InterPro"/>
</dbReference>
<feature type="domain" description="Response regulatory" evidence="9">
    <location>
        <begin position="4"/>
        <end position="117"/>
    </location>
</feature>
<evidence type="ECO:0000259" key="10">
    <source>
        <dbReference type="PROSITE" id="PS51755"/>
    </source>
</evidence>
<feature type="modified residue" description="4-aspartylphosphate" evidence="7">
    <location>
        <position position="53"/>
    </location>
</feature>
<feature type="DNA-binding region" description="OmpR/PhoB-type" evidence="8">
    <location>
        <begin position="130"/>
        <end position="229"/>
    </location>
</feature>
<evidence type="ECO:0000256" key="1">
    <source>
        <dbReference type="ARBA" id="ARBA00004496"/>
    </source>
</evidence>
<dbReference type="FunFam" id="1.10.10.10:FF:000018">
    <property type="entry name" value="DNA-binding response regulator ResD"/>
    <property type="match status" value="1"/>
</dbReference>
<dbReference type="SUPFAM" id="SSF52172">
    <property type="entry name" value="CheY-like"/>
    <property type="match status" value="1"/>
</dbReference>
<dbReference type="SMART" id="SM00448">
    <property type="entry name" value="REC"/>
    <property type="match status" value="1"/>
</dbReference>
<organism evidence="11 12">
    <name type="scientific">Seinonella peptonophila</name>
    <dbReference type="NCBI Taxonomy" id="112248"/>
    <lineage>
        <taxon>Bacteria</taxon>
        <taxon>Bacillati</taxon>
        <taxon>Bacillota</taxon>
        <taxon>Bacilli</taxon>
        <taxon>Bacillales</taxon>
        <taxon>Thermoactinomycetaceae</taxon>
        <taxon>Seinonella</taxon>
    </lineage>
</organism>
<evidence type="ECO:0000256" key="5">
    <source>
        <dbReference type="ARBA" id="ARBA00023125"/>
    </source>
</evidence>
<dbReference type="Gene3D" id="1.10.10.10">
    <property type="entry name" value="Winged helix-like DNA-binding domain superfamily/Winged helix DNA-binding domain"/>
    <property type="match status" value="1"/>
</dbReference>
<proteinExistence type="predicted"/>
<keyword evidence="5 8" id="KW-0238">DNA-binding</keyword>
<evidence type="ECO:0000256" key="8">
    <source>
        <dbReference type="PROSITE-ProRule" id="PRU01091"/>
    </source>
</evidence>
<dbReference type="SUPFAM" id="SSF46894">
    <property type="entry name" value="C-terminal effector domain of the bipartite response regulators"/>
    <property type="match status" value="1"/>
</dbReference>
<evidence type="ECO:0000256" key="7">
    <source>
        <dbReference type="PROSITE-ProRule" id="PRU00169"/>
    </source>
</evidence>
<dbReference type="Gene3D" id="3.40.50.2300">
    <property type="match status" value="1"/>
</dbReference>
<dbReference type="PANTHER" id="PTHR48111:SF26">
    <property type="entry name" value="STAGE 0 SPORULATION PROTEIN A HOMOLOG"/>
    <property type="match status" value="1"/>
</dbReference>
<dbReference type="InterPro" id="IPR039420">
    <property type="entry name" value="WalR-like"/>
</dbReference>
<dbReference type="Pfam" id="PF00486">
    <property type="entry name" value="Trans_reg_C"/>
    <property type="match status" value="1"/>
</dbReference>
<dbReference type="GO" id="GO:0000156">
    <property type="term" value="F:phosphorelay response regulator activity"/>
    <property type="evidence" value="ECO:0007669"/>
    <property type="project" value="TreeGrafter"/>
</dbReference>
<dbReference type="GO" id="GO:0000976">
    <property type="term" value="F:transcription cis-regulatory region binding"/>
    <property type="evidence" value="ECO:0007669"/>
    <property type="project" value="TreeGrafter"/>
</dbReference>
<dbReference type="RefSeq" id="WP_073154994.1">
    <property type="nucleotide sequence ID" value="NZ_FQVL01000006.1"/>
</dbReference>
<reference evidence="11 12" key="1">
    <citation type="submission" date="2016-11" db="EMBL/GenBank/DDBJ databases">
        <authorList>
            <person name="Jaros S."/>
            <person name="Januszkiewicz K."/>
            <person name="Wedrychowicz H."/>
        </authorList>
    </citation>
    <scope>NUCLEOTIDE SEQUENCE [LARGE SCALE GENOMIC DNA]</scope>
    <source>
        <strain evidence="11 12">DSM 44666</strain>
    </source>
</reference>
<dbReference type="SMART" id="SM00862">
    <property type="entry name" value="Trans_reg_C"/>
    <property type="match status" value="1"/>
</dbReference>
<dbReference type="STRING" id="112248.SAMN05444392_106175"/>
<evidence type="ECO:0000313" key="12">
    <source>
        <dbReference type="Proteomes" id="UP000184476"/>
    </source>
</evidence>
<dbReference type="InterPro" id="IPR001867">
    <property type="entry name" value="OmpR/PhoB-type_DNA-bd"/>
</dbReference>
<protein>
    <submittedName>
        <fullName evidence="11">DNA-binding response regulator, OmpR family, contains REC and winged-helix (WHTH) domain</fullName>
    </submittedName>
</protein>
<dbReference type="GO" id="GO:0032993">
    <property type="term" value="C:protein-DNA complex"/>
    <property type="evidence" value="ECO:0007669"/>
    <property type="project" value="TreeGrafter"/>
</dbReference>
<keyword evidence="4" id="KW-0805">Transcription regulation</keyword>
<accession>A0A1M4YE33</accession>
<feature type="domain" description="OmpR/PhoB-type" evidence="10">
    <location>
        <begin position="130"/>
        <end position="229"/>
    </location>
</feature>
<dbReference type="OrthoDB" id="9790442at2"/>
<dbReference type="PROSITE" id="PS51755">
    <property type="entry name" value="OMPR_PHOB"/>
    <property type="match status" value="1"/>
</dbReference>
<dbReference type="Pfam" id="PF00072">
    <property type="entry name" value="Response_reg"/>
    <property type="match status" value="1"/>
</dbReference>
<dbReference type="AlphaFoldDB" id="A0A1M4YE33"/>
<evidence type="ECO:0000256" key="2">
    <source>
        <dbReference type="ARBA" id="ARBA00022553"/>
    </source>
</evidence>
<dbReference type="Proteomes" id="UP000184476">
    <property type="component" value="Unassembled WGS sequence"/>
</dbReference>
<dbReference type="EMBL" id="FQVL01000006">
    <property type="protein sequence ID" value="SHF03732.1"/>
    <property type="molecule type" value="Genomic_DNA"/>
</dbReference>
<gene>
    <name evidence="11" type="ORF">SAMN05444392_106175</name>
</gene>
<dbReference type="GO" id="GO:0005829">
    <property type="term" value="C:cytosol"/>
    <property type="evidence" value="ECO:0007669"/>
    <property type="project" value="TreeGrafter"/>
</dbReference>
<dbReference type="InterPro" id="IPR001789">
    <property type="entry name" value="Sig_transdc_resp-reg_receiver"/>
</dbReference>
<evidence type="ECO:0000256" key="4">
    <source>
        <dbReference type="ARBA" id="ARBA00023015"/>
    </source>
</evidence>
<dbReference type="InterPro" id="IPR036388">
    <property type="entry name" value="WH-like_DNA-bd_sf"/>
</dbReference>
<sequence>MDKRILIIDDDVELCRLLKKCLEVDGVQVDLAHTGIKGLLHLKNQMYHLIILDMMMPELDGIATLQRIRQTRNTPVLILTAKDDELDKVLGLKSGADDYLTKPFRLSELTARVESLIRRYVVLGAAVEQPSMLVFGRLKIDPIKMLASYDKKDCGLTSKEFSLLYFLASHVGQIFTKKQIYRHVWEDEYAYDDNNIMVHIRRLRKKIEPDPANPQYIITVWGIGYKFSGVSDDE</sequence>
<evidence type="ECO:0000313" key="11">
    <source>
        <dbReference type="EMBL" id="SHF03732.1"/>
    </source>
</evidence>
<dbReference type="Gene3D" id="6.10.250.690">
    <property type="match status" value="1"/>
</dbReference>
<comment type="subcellular location">
    <subcellularLocation>
        <location evidence="1">Cytoplasm</location>
    </subcellularLocation>
</comment>
<dbReference type="InterPro" id="IPR016032">
    <property type="entry name" value="Sig_transdc_resp-reg_C-effctor"/>
</dbReference>
<evidence type="ECO:0000256" key="3">
    <source>
        <dbReference type="ARBA" id="ARBA00023012"/>
    </source>
</evidence>
<dbReference type="PROSITE" id="PS50110">
    <property type="entry name" value="RESPONSE_REGULATORY"/>
    <property type="match status" value="1"/>
</dbReference>
<dbReference type="PANTHER" id="PTHR48111">
    <property type="entry name" value="REGULATOR OF RPOS"/>
    <property type="match status" value="1"/>
</dbReference>